<evidence type="ECO:0000313" key="1">
    <source>
        <dbReference type="EMBL" id="KAJ9126140.1"/>
    </source>
</evidence>
<gene>
    <name evidence="1" type="ORF">QFC24_002413</name>
</gene>
<name>A0ACC2XR75_9TREE</name>
<protein>
    <submittedName>
        <fullName evidence="1">Uncharacterized protein</fullName>
    </submittedName>
</protein>
<keyword evidence="2" id="KW-1185">Reference proteome</keyword>
<organism evidence="1 2">
    <name type="scientific">Naganishia onofrii</name>
    <dbReference type="NCBI Taxonomy" id="1851511"/>
    <lineage>
        <taxon>Eukaryota</taxon>
        <taxon>Fungi</taxon>
        <taxon>Dikarya</taxon>
        <taxon>Basidiomycota</taxon>
        <taxon>Agaricomycotina</taxon>
        <taxon>Tremellomycetes</taxon>
        <taxon>Filobasidiales</taxon>
        <taxon>Filobasidiaceae</taxon>
        <taxon>Naganishia</taxon>
    </lineage>
</organism>
<accession>A0ACC2XR75</accession>
<dbReference type="EMBL" id="JASBWV010000006">
    <property type="protein sequence ID" value="KAJ9126140.1"/>
    <property type="molecule type" value="Genomic_DNA"/>
</dbReference>
<proteinExistence type="predicted"/>
<dbReference type="Proteomes" id="UP001234202">
    <property type="component" value="Unassembled WGS sequence"/>
</dbReference>
<comment type="caution">
    <text evidence="1">The sequence shown here is derived from an EMBL/GenBank/DDBJ whole genome shotgun (WGS) entry which is preliminary data.</text>
</comment>
<evidence type="ECO:0000313" key="2">
    <source>
        <dbReference type="Proteomes" id="UP001234202"/>
    </source>
</evidence>
<reference evidence="1" key="1">
    <citation type="submission" date="2023-04" db="EMBL/GenBank/DDBJ databases">
        <title>Draft Genome sequencing of Naganishia species isolated from polar environments using Oxford Nanopore Technology.</title>
        <authorList>
            <person name="Leo P."/>
            <person name="Venkateswaran K."/>
        </authorList>
    </citation>
    <scope>NUCLEOTIDE SEQUENCE</scope>
    <source>
        <strain evidence="1">DBVPG 5303</strain>
    </source>
</reference>
<sequence>MSSKAIGPDDKIPCPTVETLLWELEKLEEALEGAEKEETWERFERGILRFAAVTRGGGHKFTEVYIEGMGIKGLGPRVVECMLSDRGRLSGVATDFLTSMAPRLGPNFSSLIPLYIPPTIRLLARPNKVYLRRAEKCLLTIVVHCPLPSLITLIRFGTQDKNEACRRSCGGALERILREWDRELIGIKGLVELEAAMKRMATEKDAEVRKIGKRMWENYAVKWPERTEEFTAPLTPTIKKYLDISQTKSATSRTLFNAPAVRVKHPLSQTTTAEPMARPTLASRHASSSSSVNKDKNLQAIRGLGRAAENGVSQQTVPTVNGMKPFLLRSTSAMVTSSTNTGRAGMLRSVSAANVFGERHLVEEEEDHGEDVFTSEVPPSAFTSRPRVLTHASTPELTGAAMMRSQAQRGAGGLTTGGAPARRARIVSGLTQVTEGRAGPSSGTISMGRPQGAVRPTGRVVSSSATIGVGSRNVSGSKASDGRAGHASAIKPKMLVTSVLEQKKASGTSSVSSSTASKVEKEDLPAKEAEEADDDASSPVKDSTVKTTTVAKTITTNPGGTVKTRQFFRPTPAGATGQTSLHASTTSNTSAASTKENRPLGEQKRAVSRTVGTTRTGGGLTAPTASSGAKVVHRALQDPPKPHSAYNGIPNTRESSMNPQQLQAKLVVSPRKPKPKLKPPVPAFMPVSRNRTVKDGKNASSTLGPGEARARLNAHTRVKVAAVEPASIPLPASPAAKLTQRQTETKLQSASAPEALVKPVVPAVDQDQEIAVAEVPLPQSPQQETMQPLPEDQAAADDFITAELKLPNADIIEDATPRAASDNSESVTSSIAHASTVCPVLLTAEESADEGDLSHGSVTFKKKSDQGLRETLARASASRAMANEQNVPPPTSAAEVNLIDFSDPDSPQKPSVRPEPTAKRTPLGPASPNQILSVKKAASATPASPKVKQLQDFFEKRAFSPSPSPERLPSSMSSISPRRASTTPTATPPRPRVLG</sequence>